<accession>A0A2P2NNW7</accession>
<protein>
    <submittedName>
        <fullName evidence="2">PPR containing plant-like protein</fullName>
    </submittedName>
</protein>
<feature type="region of interest" description="Disordered" evidence="1">
    <location>
        <begin position="1"/>
        <end position="38"/>
    </location>
</feature>
<name>A0A2P2NNW7_RHIMU</name>
<evidence type="ECO:0000256" key="1">
    <source>
        <dbReference type="SAM" id="MobiDB-lite"/>
    </source>
</evidence>
<feature type="compositionally biased region" description="Polar residues" evidence="1">
    <location>
        <begin position="15"/>
        <end position="27"/>
    </location>
</feature>
<dbReference type="EMBL" id="GGEC01063715">
    <property type="protein sequence ID" value="MBX44199.1"/>
    <property type="molecule type" value="Transcribed_RNA"/>
</dbReference>
<organism evidence="2">
    <name type="scientific">Rhizophora mucronata</name>
    <name type="common">Asiatic mangrove</name>
    <dbReference type="NCBI Taxonomy" id="61149"/>
    <lineage>
        <taxon>Eukaryota</taxon>
        <taxon>Viridiplantae</taxon>
        <taxon>Streptophyta</taxon>
        <taxon>Embryophyta</taxon>
        <taxon>Tracheophyta</taxon>
        <taxon>Spermatophyta</taxon>
        <taxon>Magnoliopsida</taxon>
        <taxon>eudicotyledons</taxon>
        <taxon>Gunneridae</taxon>
        <taxon>Pentapetalae</taxon>
        <taxon>rosids</taxon>
        <taxon>fabids</taxon>
        <taxon>Malpighiales</taxon>
        <taxon>Rhizophoraceae</taxon>
        <taxon>Rhizophora</taxon>
    </lineage>
</organism>
<proteinExistence type="predicted"/>
<reference evidence="2" key="1">
    <citation type="submission" date="2018-02" db="EMBL/GenBank/DDBJ databases">
        <title>Rhizophora mucronata_Transcriptome.</title>
        <authorList>
            <person name="Meera S.P."/>
            <person name="Sreeshan A."/>
            <person name="Augustine A."/>
        </authorList>
    </citation>
    <scope>NUCLEOTIDE SEQUENCE</scope>
    <source>
        <tissue evidence="2">Leaf</tissue>
    </source>
</reference>
<dbReference type="AlphaFoldDB" id="A0A2P2NNW7"/>
<evidence type="ECO:0000313" key="2">
    <source>
        <dbReference type="EMBL" id="MBX44199.1"/>
    </source>
</evidence>
<sequence length="38" mass="3905">MRQGRSYHFVPSPPAATSSTLTDSLPASGSDPPSFGTP</sequence>